<dbReference type="PANTHER" id="PTHR46244:SF6">
    <property type="entry name" value="PHOSPHOENOLPYRUVATE-PROTEIN PHOSPHOTRANSFERASE"/>
    <property type="match status" value="1"/>
</dbReference>
<sequence length="567" mass="61131">MQVNGIAIKPGVTFGEALHLNHGHKPLDYRMLPIKRVPQQVKRLDDGLARLKEQLQTSLDTLSPDSEAHALVEADLLYLDDPDLRDHIVDTITQLQFSACVSIERVFAHQASELEAMDDPYLAQRAEDVRCLGKRLIQSVFGKIGAEPGKLTVATILLAEDITPAEFATLPLENVAGIVLKSGGLTSHTAILARAAGVPALLSTPYSELGIVNGDALVIDGDSGTLFKNPASEVRAELELRAAQSAAAREKLNAFRDRPAMTSDGHEVSLLANVGNLNDIVQVAGLGADGIGLLRTEFMLMHSDTLPDERTQYQLYCDALHALEGRVLTIRTLDVGADKELPCLCQAKEDNPALGMRGIRYTLANPALLKTQLRAVLRAANHGHIRLMFPMVTQVEELDAVMALIEDCKRELDNEEKGFGDLSLGIVVETPAAVLNLPAMLPLLDFVSIGTNDLTQYAMAADRGNPCLAKDYPALSPAVLRLISMTLQSARSQDVKVSLCGEMGSDPKLVPLLLGLGFDEISVNVGALLEIKAAICGQDFKRCTQLAGQALMADRLSELVSCISGYK</sequence>
<evidence type="ECO:0000256" key="10">
    <source>
        <dbReference type="ARBA" id="ARBA00022679"/>
    </source>
</evidence>
<keyword evidence="13 16" id="KW-0418">Kinase</keyword>
<proteinExistence type="inferred from homology"/>
<dbReference type="GO" id="GO:0009401">
    <property type="term" value="P:phosphoenolpyruvate-dependent sugar phosphotransferase system"/>
    <property type="evidence" value="ECO:0007669"/>
    <property type="project" value="UniProtKB-KW"/>
</dbReference>
<feature type="domain" description="PEP-utilising enzyme C-terminal" evidence="21">
    <location>
        <begin position="250"/>
        <end position="536"/>
    </location>
</feature>
<dbReference type="PIRSF" id="PIRSF000732">
    <property type="entry name" value="PTS_enzyme_I"/>
    <property type="match status" value="1"/>
</dbReference>
<dbReference type="Pfam" id="PF02896">
    <property type="entry name" value="PEP-utilizers_C"/>
    <property type="match status" value="1"/>
</dbReference>
<feature type="domain" description="PEP-utilising enzyme mobile" evidence="20">
    <location>
        <begin position="155"/>
        <end position="224"/>
    </location>
</feature>
<dbReference type="RefSeq" id="WP_240592637.1">
    <property type="nucleotide sequence ID" value="NZ_JAKUDL010000014.1"/>
</dbReference>
<dbReference type="PRINTS" id="PR01736">
    <property type="entry name" value="PHPHTRNFRASE"/>
</dbReference>
<keyword evidence="8 16" id="KW-0963">Cytoplasm</keyword>
<dbReference type="InterPro" id="IPR008279">
    <property type="entry name" value="PEP-util_enz_mobile_dom"/>
</dbReference>
<evidence type="ECO:0000313" key="23">
    <source>
        <dbReference type="EMBL" id="MCH4296676.1"/>
    </source>
</evidence>
<dbReference type="InterPro" id="IPR050499">
    <property type="entry name" value="PEP-utilizing_PTS_enzyme"/>
</dbReference>
<dbReference type="Pfam" id="PF00391">
    <property type="entry name" value="PEP-utilizers"/>
    <property type="match status" value="1"/>
</dbReference>
<dbReference type="NCBIfam" id="TIGR01417">
    <property type="entry name" value="PTS_I_fam"/>
    <property type="match status" value="1"/>
</dbReference>
<comment type="subcellular location">
    <subcellularLocation>
        <location evidence="3 16">Cytoplasm</location>
    </subcellularLocation>
</comment>
<feature type="active site" description="Proton donor" evidence="17">
    <location>
        <position position="500"/>
    </location>
</feature>
<feature type="binding site" evidence="18">
    <location>
        <position position="463"/>
    </location>
    <ligand>
        <name>phosphoenolpyruvate</name>
        <dbReference type="ChEBI" id="CHEBI:58702"/>
    </ligand>
</feature>
<comment type="catalytic activity">
    <reaction evidence="1 16">
        <text>L-histidyl-[protein] + phosphoenolpyruvate = N(pros)-phospho-L-histidyl-[protein] + pyruvate</text>
        <dbReference type="Rhea" id="RHEA:23880"/>
        <dbReference type="Rhea" id="RHEA-COMP:9745"/>
        <dbReference type="Rhea" id="RHEA-COMP:9746"/>
        <dbReference type="ChEBI" id="CHEBI:15361"/>
        <dbReference type="ChEBI" id="CHEBI:29979"/>
        <dbReference type="ChEBI" id="CHEBI:58702"/>
        <dbReference type="ChEBI" id="CHEBI:64837"/>
        <dbReference type="EC" id="2.7.3.9"/>
    </reaction>
</comment>
<feature type="binding site" evidence="19">
    <location>
        <position position="429"/>
    </location>
    <ligand>
        <name>Mg(2+)</name>
        <dbReference type="ChEBI" id="CHEBI:18420"/>
    </ligand>
</feature>
<dbReference type="SUPFAM" id="SSF52009">
    <property type="entry name" value="Phosphohistidine domain"/>
    <property type="match status" value="1"/>
</dbReference>
<dbReference type="InterPro" id="IPR023151">
    <property type="entry name" value="PEP_util_CS"/>
</dbReference>
<evidence type="ECO:0000259" key="22">
    <source>
        <dbReference type="Pfam" id="PF05524"/>
    </source>
</evidence>
<dbReference type="GO" id="GO:0005737">
    <property type="term" value="C:cytoplasm"/>
    <property type="evidence" value="ECO:0007669"/>
    <property type="project" value="UniProtKB-SubCell"/>
</dbReference>
<dbReference type="Gene3D" id="1.10.274.10">
    <property type="entry name" value="PtsI, HPr-binding domain"/>
    <property type="match status" value="1"/>
</dbReference>
<feature type="binding site" evidence="18">
    <location>
        <position position="295"/>
    </location>
    <ligand>
        <name>phosphoenolpyruvate</name>
        <dbReference type="ChEBI" id="CHEBI:58702"/>
    </ligand>
</feature>
<protein>
    <recommendedName>
        <fullName evidence="6 16">Phosphoenolpyruvate-protein phosphotransferase</fullName>
        <ecNumber evidence="5 16">2.7.3.9</ecNumber>
    </recommendedName>
    <alternativeName>
        <fullName evidence="15 16">Phosphotransferase system, enzyme I</fullName>
    </alternativeName>
</protein>
<evidence type="ECO:0000256" key="9">
    <source>
        <dbReference type="ARBA" id="ARBA00022597"/>
    </source>
</evidence>
<name>A0AAJ1F1V8_9GAMM</name>
<dbReference type="InterPro" id="IPR024692">
    <property type="entry name" value="PTS_EI"/>
</dbReference>
<dbReference type="SUPFAM" id="SSF47831">
    <property type="entry name" value="Enzyme I of the PEP:sugar phosphotransferase system HPr-binding (sub)domain"/>
    <property type="match status" value="1"/>
</dbReference>
<dbReference type="PANTHER" id="PTHR46244">
    <property type="entry name" value="PHOSPHOENOLPYRUVATE-PROTEIN PHOSPHOTRANSFERASE"/>
    <property type="match status" value="1"/>
</dbReference>
<feature type="domain" description="Phosphotransferase system enzyme I N-terminal" evidence="22">
    <location>
        <begin position="4"/>
        <end position="125"/>
    </location>
</feature>
<dbReference type="InterPro" id="IPR015813">
    <property type="entry name" value="Pyrv/PenolPyrv_kinase-like_dom"/>
</dbReference>
<dbReference type="InterPro" id="IPR018274">
    <property type="entry name" value="PEP_util_AS"/>
</dbReference>
<feature type="binding site" evidence="18">
    <location>
        <position position="331"/>
    </location>
    <ligand>
        <name>phosphoenolpyruvate</name>
        <dbReference type="ChEBI" id="CHEBI:58702"/>
    </ligand>
</feature>
<dbReference type="InterPro" id="IPR008731">
    <property type="entry name" value="PTS_EIN"/>
</dbReference>
<evidence type="ECO:0000256" key="14">
    <source>
        <dbReference type="ARBA" id="ARBA00022842"/>
    </source>
</evidence>
<accession>A0AAJ1F1V8</accession>
<feature type="active site" description="Tele-phosphohistidine intermediate" evidence="17">
    <location>
        <position position="188"/>
    </location>
</feature>
<dbReference type="Proteomes" id="UP001297581">
    <property type="component" value="Unassembled WGS sequence"/>
</dbReference>
<evidence type="ECO:0000313" key="24">
    <source>
        <dbReference type="Proteomes" id="UP001297581"/>
    </source>
</evidence>
<evidence type="ECO:0000256" key="13">
    <source>
        <dbReference type="ARBA" id="ARBA00022777"/>
    </source>
</evidence>
<dbReference type="SUPFAM" id="SSF51621">
    <property type="entry name" value="Phosphoenolpyruvate/pyruvate domain"/>
    <property type="match status" value="1"/>
</dbReference>
<comment type="caution">
    <text evidence="23">The sequence shown here is derived from an EMBL/GenBank/DDBJ whole genome shotgun (WGS) entry which is preliminary data.</text>
</comment>
<keyword evidence="9 16" id="KW-0762">Sugar transport</keyword>
<feature type="binding site" evidence="18">
    <location>
        <begin position="452"/>
        <end position="453"/>
    </location>
    <ligand>
        <name>phosphoenolpyruvate</name>
        <dbReference type="ChEBI" id="CHEBI:58702"/>
    </ligand>
</feature>
<comment type="cofactor">
    <cofactor evidence="2 16 19">
        <name>Mg(2+)</name>
        <dbReference type="ChEBI" id="CHEBI:18420"/>
    </cofactor>
</comment>
<dbReference type="GO" id="GO:0016301">
    <property type="term" value="F:kinase activity"/>
    <property type="evidence" value="ECO:0007669"/>
    <property type="project" value="UniProtKB-KW"/>
</dbReference>
<organism evidence="23 24">
    <name type="scientific">Shewanella zhuhaiensis</name>
    <dbReference type="NCBI Taxonomy" id="2919576"/>
    <lineage>
        <taxon>Bacteria</taxon>
        <taxon>Pseudomonadati</taxon>
        <taxon>Pseudomonadota</taxon>
        <taxon>Gammaproteobacteria</taxon>
        <taxon>Alteromonadales</taxon>
        <taxon>Shewanellaceae</taxon>
        <taxon>Shewanella</taxon>
    </lineage>
</organism>
<dbReference type="InterPro" id="IPR006318">
    <property type="entry name" value="PTS_EI-like"/>
</dbReference>
<evidence type="ECO:0000256" key="15">
    <source>
        <dbReference type="ARBA" id="ARBA00033235"/>
    </source>
</evidence>
<dbReference type="PROSITE" id="PS00370">
    <property type="entry name" value="PEP_ENZYMES_PHOS_SITE"/>
    <property type="match status" value="1"/>
</dbReference>
<evidence type="ECO:0000256" key="1">
    <source>
        <dbReference type="ARBA" id="ARBA00000683"/>
    </source>
</evidence>
<keyword evidence="11 16" id="KW-0598">Phosphotransferase system</keyword>
<comment type="function">
    <text evidence="16">General (non sugar-specific) component of the phosphoenolpyruvate-dependent sugar phosphotransferase system (sugar PTS). This major carbohydrate active-transport system catalyzes the phosphorylation of incoming sugar substrates concomitantly with their translocation across the cell membrane. Enzyme I transfers the phosphoryl group from phosphoenolpyruvate (PEP) to the phosphoryl carrier protein (HPr).</text>
</comment>
<keyword evidence="7 16" id="KW-0813">Transport</keyword>
<keyword evidence="14 16" id="KW-0460">Magnesium</keyword>
<dbReference type="GO" id="GO:0008965">
    <property type="term" value="F:phosphoenolpyruvate-protein phosphotransferase activity"/>
    <property type="evidence" value="ECO:0007669"/>
    <property type="project" value="UniProtKB-EC"/>
</dbReference>
<dbReference type="PROSITE" id="PS00742">
    <property type="entry name" value="PEP_ENZYMES_2"/>
    <property type="match status" value="1"/>
</dbReference>
<gene>
    <name evidence="23" type="primary">ptsP</name>
    <name evidence="23" type="ORF">MJ923_20430</name>
</gene>
<evidence type="ECO:0000256" key="8">
    <source>
        <dbReference type="ARBA" id="ARBA00022490"/>
    </source>
</evidence>
<evidence type="ECO:0000256" key="2">
    <source>
        <dbReference type="ARBA" id="ARBA00001946"/>
    </source>
</evidence>
<evidence type="ECO:0000256" key="11">
    <source>
        <dbReference type="ARBA" id="ARBA00022683"/>
    </source>
</evidence>
<feature type="binding site" evidence="19">
    <location>
        <position position="453"/>
    </location>
    <ligand>
        <name>Mg(2+)</name>
        <dbReference type="ChEBI" id="CHEBI:18420"/>
    </ligand>
</feature>
<reference evidence="23 24" key="1">
    <citation type="submission" date="2022-02" db="EMBL/GenBank/DDBJ databases">
        <title>The genome sequence of Shewanella sp. 3B26.</title>
        <authorList>
            <person name="Du J."/>
        </authorList>
    </citation>
    <scope>NUCLEOTIDE SEQUENCE [LARGE SCALE GENOMIC DNA]</scope>
    <source>
        <strain evidence="23 24">3B26</strain>
    </source>
</reference>
<evidence type="ECO:0000256" key="18">
    <source>
        <dbReference type="PIRSR" id="PIRSR000732-2"/>
    </source>
</evidence>
<dbReference type="Pfam" id="PF05524">
    <property type="entry name" value="PEP-utilisers_N"/>
    <property type="match status" value="1"/>
</dbReference>
<dbReference type="InterPro" id="IPR036618">
    <property type="entry name" value="PtsI_HPr-bd_sf"/>
</dbReference>
<dbReference type="InterPro" id="IPR036637">
    <property type="entry name" value="Phosphohistidine_dom_sf"/>
</dbReference>
<keyword evidence="24" id="KW-1185">Reference proteome</keyword>
<dbReference type="GO" id="GO:0046872">
    <property type="term" value="F:metal ion binding"/>
    <property type="evidence" value="ECO:0007669"/>
    <property type="project" value="UniProtKB-KW"/>
</dbReference>
<dbReference type="Gene3D" id="3.50.30.10">
    <property type="entry name" value="Phosphohistidine domain"/>
    <property type="match status" value="1"/>
</dbReference>
<evidence type="ECO:0000256" key="4">
    <source>
        <dbReference type="ARBA" id="ARBA00007837"/>
    </source>
</evidence>
<evidence type="ECO:0000256" key="3">
    <source>
        <dbReference type="ARBA" id="ARBA00004496"/>
    </source>
</evidence>
<evidence type="ECO:0000259" key="20">
    <source>
        <dbReference type="Pfam" id="PF00391"/>
    </source>
</evidence>
<evidence type="ECO:0000256" key="17">
    <source>
        <dbReference type="PIRSR" id="PIRSR000732-1"/>
    </source>
</evidence>
<keyword evidence="12 16" id="KW-0479">Metal-binding</keyword>
<dbReference type="EC" id="2.7.3.9" evidence="5 16"/>
<evidence type="ECO:0000256" key="12">
    <source>
        <dbReference type="ARBA" id="ARBA00022723"/>
    </source>
</evidence>
<comment type="similarity">
    <text evidence="4 16">Belongs to the PEP-utilizing enzyme family.</text>
</comment>
<evidence type="ECO:0000259" key="21">
    <source>
        <dbReference type="Pfam" id="PF02896"/>
    </source>
</evidence>
<dbReference type="InterPro" id="IPR040442">
    <property type="entry name" value="Pyrv_kinase-like_dom_sf"/>
</dbReference>
<evidence type="ECO:0000256" key="6">
    <source>
        <dbReference type="ARBA" id="ARBA00016544"/>
    </source>
</evidence>
<evidence type="ECO:0000256" key="7">
    <source>
        <dbReference type="ARBA" id="ARBA00022448"/>
    </source>
</evidence>
<dbReference type="EMBL" id="JAKUDL010000014">
    <property type="protein sequence ID" value="MCH4296676.1"/>
    <property type="molecule type" value="Genomic_DNA"/>
</dbReference>
<dbReference type="AlphaFoldDB" id="A0AAJ1F1V8"/>
<evidence type="ECO:0000256" key="19">
    <source>
        <dbReference type="PIRSR" id="PIRSR000732-3"/>
    </source>
</evidence>
<evidence type="ECO:0000256" key="5">
    <source>
        <dbReference type="ARBA" id="ARBA00012232"/>
    </source>
</evidence>
<dbReference type="InterPro" id="IPR000121">
    <property type="entry name" value="PEP_util_C"/>
</dbReference>
<evidence type="ECO:0000256" key="16">
    <source>
        <dbReference type="PIRNR" id="PIRNR000732"/>
    </source>
</evidence>
<dbReference type="Gene3D" id="3.20.20.60">
    <property type="entry name" value="Phosphoenolpyruvate-binding domains"/>
    <property type="match status" value="1"/>
</dbReference>
<keyword evidence="10 16" id="KW-0808">Transferase</keyword>